<proteinExistence type="predicted"/>
<name>A0A4C1Z614_EUMVA</name>
<dbReference type="AlphaFoldDB" id="A0A4C1Z614"/>
<organism evidence="1 2">
    <name type="scientific">Eumeta variegata</name>
    <name type="common">Bagworm moth</name>
    <name type="synonym">Eumeta japonica</name>
    <dbReference type="NCBI Taxonomy" id="151549"/>
    <lineage>
        <taxon>Eukaryota</taxon>
        <taxon>Metazoa</taxon>
        <taxon>Ecdysozoa</taxon>
        <taxon>Arthropoda</taxon>
        <taxon>Hexapoda</taxon>
        <taxon>Insecta</taxon>
        <taxon>Pterygota</taxon>
        <taxon>Neoptera</taxon>
        <taxon>Endopterygota</taxon>
        <taxon>Lepidoptera</taxon>
        <taxon>Glossata</taxon>
        <taxon>Ditrysia</taxon>
        <taxon>Tineoidea</taxon>
        <taxon>Psychidae</taxon>
        <taxon>Oiketicinae</taxon>
        <taxon>Eumeta</taxon>
    </lineage>
</organism>
<protein>
    <submittedName>
        <fullName evidence="1">Uncharacterized protein</fullName>
    </submittedName>
</protein>
<dbReference type="Proteomes" id="UP000299102">
    <property type="component" value="Unassembled WGS sequence"/>
</dbReference>
<comment type="caution">
    <text evidence="1">The sequence shown here is derived from an EMBL/GenBank/DDBJ whole genome shotgun (WGS) entry which is preliminary data.</text>
</comment>
<evidence type="ECO:0000313" key="2">
    <source>
        <dbReference type="Proteomes" id="UP000299102"/>
    </source>
</evidence>
<accession>A0A4C1Z614</accession>
<sequence>MREEGRPRVSTPNRGRIRIFRKTFHSGNDRLITRVIHLTQAVFLYLESHYFKGFQNVSFLTKTPAAGRRRPAYLAPRQRHEAVTLFVILSVNGSRKQSWAACWGRSRIYSRYRRGRRLEAAAPARAHACTYTPDPELRRPIALYGKKNIKKPVTRE</sequence>
<evidence type="ECO:0000313" key="1">
    <source>
        <dbReference type="EMBL" id="GBP84271.1"/>
    </source>
</evidence>
<gene>
    <name evidence="1" type="ORF">EVAR_60215_1</name>
</gene>
<reference evidence="1 2" key="1">
    <citation type="journal article" date="2019" name="Commun. Biol.">
        <title>The bagworm genome reveals a unique fibroin gene that provides high tensile strength.</title>
        <authorList>
            <person name="Kono N."/>
            <person name="Nakamura H."/>
            <person name="Ohtoshi R."/>
            <person name="Tomita M."/>
            <person name="Numata K."/>
            <person name="Arakawa K."/>
        </authorList>
    </citation>
    <scope>NUCLEOTIDE SEQUENCE [LARGE SCALE GENOMIC DNA]</scope>
</reference>
<keyword evidence="2" id="KW-1185">Reference proteome</keyword>
<dbReference type="EMBL" id="BGZK01001668">
    <property type="protein sequence ID" value="GBP84271.1"/>
    <property type="molecule type" value="Genomic_DNA"/>
</dbReference>